<dbReference type="InterPro" id="IPR051448">
    <property type="entry name" value="CdaR-like_regulators"/>
</dbReference>
<dbReference type="InterPro" id="IPR042070">
    <property type="entry name" value="PucR_C-HTH_sf"/>
</dbReference>
<dbReference type="Pfam" id="PF07905">
    <property type="entry name" value="PucR"/>
    <property type="match status" value="1"/>
</dbReference>
<sequence length="577" mass="66700">MLTVKDLFDIKSIDGLKIVAGEQGINNEISIVNIIENPEAFDWLSPNELLLSTGYIFKDNEELQNRIIKELSEINCSGLVVKMKRYFDTLPQNMIDQANKLGLPLIELPFEYTLSKVISIINEKASGRYDLLNRKTLDMHNLFFRITLEGGGIEKISSLLSETIMNPIVLVDKDWKLLHFTEHIDNKVPLAYSLDLVKNRPVFNKAFIESIPNDISDIKKSIKRIYNLEELEIKCRILPVAVANYIYGYIIVWQTVKELSEFDYIILEQASTNMALERIKAREIEEVKLKIRQDFFDDLLTGKITSGDTLLSLSELHGLNTTYKYYSIVVNIESQDQNQYEDFIAKKVHLENKTRKCVELVYEHSSLANGEITCFHRNNRIIILIGQSENRAAIKINEAKKYANDIYLVLNKQIPKSTLLIGIGSQYDTIHLLHKSFSEANESIRLMQKFEDRGGISHFEDHSVYHFLDTNIKDMELESFFMKSLGTIYEHDRLHGTSYIVTLENFFSNNLNISETAKAMFLHRNTLIYRIDKIKEILNSDLKNSEELLQLQLALKIFRLLNKNFQQTSSNENNSNN</sequence>
<evidence type="ECO:0000259" key="2">
    <source>
        <dbReference type="Pfam" id="PF07905"/>
    </source>
</evidence>
<dbReference type="Pfam" id="PF13556">
    <property type="entry name" value="HTH_30"/>
    <property type="match status" value="1"/>
</dbReference>
<dbReference type="InterPro" id="IPR025736">
    <property type="entry name" value="PucR_C-HTH_dom"/>
</dbReference>
<feature type="domain" description="CdaR GGDEF-like" evidence="4">
    <location>
        <begin position="306"/>
        <end position="445"/>
    </location>
</feature>
<dbReference type="InterPro" id="IPR012914">
    <property type="entry name" value="PucR_dom"/>
</dbReference>
<dbReference type="RefSeq" id="WP_230497819.1">
    <property type="nucleotide sequence ID" value="NZ_CAKJTG010000021.1"/>
</dbReference>
<dbReference type="PANTHER" id="PTHR33744">
    <property type="entry name" value="CARBOHYDRATE DIACID REGULATOR"/>
    <property type="match status" value="1"/>
</dbReference>
<dbReference type="Gene3D" id="3.30.450.40">
    <property type="match status" value="1"/>
</dbReference>
<accession>A0A9C7GBR0</accession>
<gene>
    <name evidence="5" type="primary">pucR</name>
    <name evidence="5" type="ORF">NEOCIP111885_03327</name>
</gene>
<dbReference type="EMBL" id="CAKJTG010000021">
    <property type="protein sequence ID" value="CAG9609584.1"/>
    <property type="molecule type" value="Genomic_DNA"/>
</dbReference>
<dbReference type="Proteomes" id="UP000789845">
    <property type="component" value="Unassembled WGS sequence"/>
</dbReference>
<comment type="similarity">
    <text evidence="1">Belongs to the CdaR family.</text>
</comment>
<proteinExistence type="inferred from homology"/>
<dbReference type="PANTHER" id="PTHR33744:SF1">
    <property type="entry name" value="DNA-BINDING TRANSCRIPTIONAL ACTIVATOR ADER"/>
    <property type="match status" value="1"/>
</dbReference>
<organism evidence="5 6">
    <name type="scientific">Pseudoneobacillus rhizosphaerae</name>
    <dbReference type="NCBI Taxonomy" id="2880968"/>
    <lineage>
        <taxon>Bacteria</taxon>
        <taxon>Bacillati</taxon>
        <taxon>Bacillota</taxon>
        <taxon>Bacilli</taxon>
        <taxon>Bacillales</taxon>
        <taxon>Bacillaceae</taxon>
        <taxon>Pseudoneobacillus</taxon>
    </lineage>
</organism>
<keyword evidence="6" id="KW-1185">Reference proteome</keyword>
<comment type="caution">
    <text evidence="5">The sequence shown here is derived from an EMBL/GenBank/DDBJ whole genome shotgun (WGS) entry which is preliminary data.</text>
</comment>
<evidence type="ECO:0000313" key="6">
    <source>
        <dbReference type="Proteomes" id="UP000789845"/>
    </source>
</evidence>
<protein>
    <submittedName>
        <fullName evidence="5">Purine catabolism regulatory protein</fullName>
    </submittedName>
</protein>
<dbReference type="Pfam" id="PF17853">
    <property type="entry name" value="GGDEF_2"/>
    <property type="match status" value="1"/>
</dbReference>
<reference evidence="5" key="1">
    <citation type="submission" date="2021-10" db="EMBL/GenBank/DDBJ databases">
        <authorList>
            <person name="Criscuolo A."/>
        </authorList>
    </citation>
    <scope>NUCLEOTIDE SEQUENCE</scope>
    <source>
        <strain evidence="5">CIP111885</strain>
    </source>
</reference>
<name>A0A9C7GBR0_9BACI</name>
<evidence type="ECO:0000259" key="4">
    <source>
        <dbReference type="Pfam" id="PF17853"/>
    </source>
</evidence>
<feature type="domain" description="PucR C-terminal helix-turn-helix" evidence="3">
    <location>
        <begin position="501"/>
        <end position="557"/>
    </location>
</feature>
<dbReference type="InterPro" id="IPR041522">
    <property type="entry name" value="CdaR_GGDEF"/>
</dbReference>
<evidence type="ECO:0000313" key="5">
    <source>
        <dbReference type="EMBL" id="CAG9609584.1"/>
    </source>
</evidence>
<dbReference type="AlphaFoldDB" id="A0A9C7GBR0"/>
<dbReference type="InterPro" id="IPR029016">
    <property type="entry name" value="GAF-like_dom_sf"/>
</dbReference>
<feature type="domain" description="Purine catabolism PurC-like" evidence="2">
    <location>
        <begin position="6"/>
        <end position="122"/>
    </location>
</feature>
<dbReference type="Gene3D" id="1.10.10.2840">
    <property type="entry name" value="PucR C-terminal helix-turn-helix domain"/>
    <property type="match status" value="1"/>
</dbReference>
<evidence type="ECO:0000259" key="3">
    <source>
        <dbReference type="Pfam" id="PF13556"/>
    </source>
</evidence>
<evidence type="ECO:0000256" key="1">
    <source>
        <dbReference type="ARBA" id="ARBA00006754"/>
    </source>
</evidence>